<dbReference type="GO" id="GO:0016887">
    <property type="term" value="F:ATP hydrolysis activity"/>
    <property type="evidence" value="ECO:0007669"/>
    <property type="project" value="InterPro"/>
</dbReference>
<dbReference type="Pfam" id="PF08352">
    <property type="entry name" value="oligo_HPY"/>
    <property type="match status" value="1"/>
</dbReference>
<dbReference type="InterPro" id="IPR003593">
    <property type="entry name" value="AAA+_ATPase"/>
</dbReference>
<dbReference type="InterPro" id="IPR050388">
    <property type="entry name" value="ABC_Ni/Peptide_Import"/>
</dbReference>
<dbReference type="NCBIfam" id="TIGR01727">
    <property type="entry name" value="oligo_HPY"/>
    <property type="match status" value="1"/>
</dbReference>
<keyword evidence="7" id="KW-0472">Membrane</keyword>
<evidence type="ECO:0000256" key="6">
    <source>
        <dbReference type="ARBA" id="ARBA00022840"/>
    </source>
</evidence>
<evidence type="ECO:0000313" key="9">
    <source>
        <dbReference type="EMBL" id="AZU64420.1"/>
    </source>
</evidence>
<protein>
    <submittedName>
        <fullName evidence="9">Peptide ABC transporter ATP-binding protein</fullName>
    </submittedName>
</protein>
<dbReference type="GO" id="GO:0005524">
    <property type="term" value="F:ATP binding"/>
    <property type="evidence" value="ECO:0007669"/>
    <property type="project" value="UniProtKB-KW"/>
</dbReference>
<evidence type="ECO:0000259" key="8">
    <source>
        <dbReference type="PROSITE" id="PS50893"/>
    </source>
</evidence>
<evidence type="ECO:0000256" key="2">
    <source>
        <dbReference type="ARBA" id="ARBA00005417"/>
    </source>
</evidence>
<dbReference type="AlphaFoldDB" id="A0A3Q9R1L4"/>
<dbReference type="InterPro" id="IPR003439">
    <property type="entry name" value="ABC_transporter-like_ATP-bd"/>
</dbReference>
<name>A0A3Q9R1L4_9BACI</name>
<organism evidence="9 10">
    <name type="scientific">Neobacillus mesonae</name>
    <dbReference type="NCBI Taxonomy" id="1193713"/>
    <lineage>
        <taxon>Bacteria</taxon>
        <taxon>Bacillati</taxon>
        <taxon>Bacillota</taxon>
        <taxon>Bacilli</taxon>
        <taxon>Bacillales</taxon>
        <taxon>Bacillaceae</taxon>
        <taxon>Neobacillus</taxon>
    </lineage>
</organism>
<dbReference type="PROSITE" id="PS00211">
    <property type="entry name" value="ABC_TRANSPORTER_1"/>
    <property type="match status" value="1"/>
</dbReference>
<evidence type="ECO:0000256" key="3">
    <source>
        <dbReference type="ARBA" id="ARBA00022448"/>
    </source>
</evidence>
<dbReference type="STRING" id="1193713.GCA_001636315_02120"/>
<reference evidence="9 10" key="1">
    <citation type="submission" date="2017-07" db="EMBL/GenBank/DDBJ databases">
        <title>The complete genome sequence of Bacillus mesonae strain H20-5, an efficient strain improving plant abiotic stress resistance.</title>
        <authorList>
            <person name="Kim S.Y."/>
            <person name="Song H."/>
            <person name="Sang M.K."/>
            <person name="Weon H.-Y."/>
            <person name="Song J."/>
        </authorList>
    </citation>
    <scope>NUCLEOTIDE SEQUENCE [LARGE SCALE GENOMIC DNA]</scope>
    <source>
        <strain evidence="9 10">H20-5</strain>
    </source>
</reference>
<dbReference type="CDD" id="cd03257">
    <property type="entry name" value="ABC_NikE_OppD_transporters"/>
    <property type="match status" value="1"/>
</dbReference>
<dbReference type="PROSITE" id="PS50893">
    <property type="entry name" value="ABC_TRANSPORTER_2"/>
    <property type="match status" value="1"/>
</dbReference>
<evidence type="ECO:0000256" key="4">
    <source>
        <dbReference type="ARBA" id="ARBA00022475"/>
    </source>
</evidence>
<keyword evidence="4" id="KW-1003">Cell membrane</keyword>
<sequence length="332" mass="36915">MSDLLEVKNLKTGFQTENGFLPVVHGISFHVNQGEIVGLVGESGSGKSVTSLSIMRLFHDTRGKIAEGEILYKGENVLTFPEKKMTKYRGKELSMIFQEPMTALNPVLTIGKQMRETIMLHLGMSKKEAHQYAIEKLKSVGIQRAEQVMEDYPHQLSGGMRQRVIIAMQISCNPSLLIADEPTTALDVTIQAQILKLMEEIQQKTNMGILLITHDLGVVAEICDRVIVMYAGRIVEEASAVELFENPKHPYTKGLMESAPKIGSKKDRLNSITGTVPNPNNMPKGCKFAPRCPVAMAVCHEKEPELMGEGNHSARCWLLDEEVKKKEEMLNA</sequence>
<evidence type="ECO:0000256" key="5">
    <source>
        <dbReference type="ARBA" id="ARBA00022741"/>
    </source>
</evidence>
<dbReference type="InterPro" id="IPR027417">
    <property type="entry name" value="P-loop_NTPase"/>
</dbReference>
<comment type="subcellular location">
    <subcellularLocation>
        <location evidence="1">Cell membrane</location>
        <topology evidence="1">Peripheral membrane protein</topology>
    </subcellularLocation>
</comment>
<dbReference type="Pfam" id="PF00005">
    <property type="entry name" value="ABC_tran"/>
    <property type="match status" value="1"/>
</dbReference>
<feature type="domain" description="ABC transporter" evidence="8">
    <location>
        <begin position="5"/>
        <end position="256"/>
    </location>
</feature>
<dbReference type="Proteomes" id="UP000282892">
    <property type="component" value="Chromosome"/>
</dbReference>
<proteinExistence type="inferred from homology"/>
<accession>A0A3Q9R1L4</accession>
<evidence type="ECO:0000256" key="7">
    <source>
        <dbReference type="ARBA" id="ARBA00023136"/>
    </source>
</evidence>
<keyword evidence="5" id="KW-0547">Nucleotide-binding</keyword>
<dbReference type="PANTHER" id="PTHR43297:SF2">
    <property type="entry name" value="DIPEPTIDE TRANSPORT ATP-BINDING PROTEIN DPPD"/>
    <property type="match status" value="1"/>
</dbReference>
<dbReference type="SMART" id="SM00382">
    <property type="entry name" value="AAA"/>
    <property type="match status" value="1"/>
</dbReference>
<dbReference type="InterPro" id="IPR017871">
    <property type="entry name" value="ABC_transporter-like_CS"/>
</dbReference>
<keyword evidence="6 9" id="KW-0067">ATP-binding</keyword>
<dbReference type="Gene3D" id="3.40.50.300">
    <property type="entry name" value="P-loop containing nucleotide triphosphate hydrolases"/>
    <property type="match status" value="1"/>
</dbReference>
<dbReference type="GO" id="GO:0015833">
    <property type="term" value="P:peptide transport"/>
    <property type="evidence" value="ECO:0007669"/>
    <property type="project" value="InterPro"/>
</dbReference>
<keyword evidence="10" id="KW-1185">Reference proteome</keyword>
<dbReference type="SUPFAM" id="SSF52540">
    <property type="entry name" value="P-loop containing nucleoside triphosphate hydrolases"/>
    <property type="match status" value="1"/>
</dbReference>
<dbReference type="FunFam" id="3.40.50.300:FF:000016">
    <property type="entry name" value="Oligopeptide ABC transporter ATP-binding component"/>
    <property type="match status" value="1"/>
</dbReference>
<dbReference type="InterPro" id="IPR013563">
    <property type="entry name" value="Oligopep_ABC_C"/>
</dbReference>
<dbReference type="EMBL" id="CP022572">
    <property type="protein sequence ID" value="AZU64420.1"/>
    <property type="molecule type" value="Genomic_DNA"/>
</dbReference>
<dbReference type="PANTHER" id="PTHR43297">
    <property type="entry name" value="OLIGOPEPTIDE TRANSPORT ATP-BINDING PROTEIN APPD"/>
    <property type="match status" value="1"/>
</dbReference>
<keyword evidence="3" id="KW-0813">Transport</keyword>
<dbReference type="GO" id="GO:0005886">
    <property type="term" value="C:plasma membrane"/>
    <property type="evidence" value="ECO:0007669"/>
    <property type="project" value="UniProtKB-SubCell"/>
</dbReference>
<dbReference type="RefSeq" id="WP_127489140.1">
    <property type="nucleotide sequence ID" value="NZ_CP022572.1"/>
</dbReference>
<dbReference type="KEGG" id="nmk:CHR53_26085"/>
<comment type="similarity">
    <text evidence="2">Belongs to the ABC transporter superfamily.</text>
</comment>
<evidence type="ECO:0000256" key="1">
    <source>
        <dbReference type="ARBA" id="ARBA00004202"/>
    </source>
</evidence>
<evidence type="ECO:0000313" key="10">
    <source>
        <dbReference type="Proteomes" id="UP000282892"/>
    </source>
</evidence>
<gene>
    <name evidence="9" type="ORF">CHR53_26085</name>
</gene>
<dbReference type="OrthoDB" id="9802264at2"/>